<proteinExistence type="predicted"/>
<protein>
    <submittedName>
        <fullName evidence="1">Mannose receptor, C type 2</fullName>
    </submittedName>
</protein>
<reference evidence="1" key="1">
    <citation type="submission" date="2016-05" db="EMBL/GenBank/DDBJ databases">
        <authorList>
            <person name="Lavstsen T."/>
            <person name="Jespersen J.S."/>
        </authorList>
    </citation>
    <scope>NUCLEOTIDE SEQUENCE</scope>
    <source>
        <tissue evidence="1">Brain</tissue>
    </source>
</reference>
<organism evidence="1">
    <name type="scientific">Nothobranchius pienaari</name>
    <dbReference type="NCBI Taxonomy" id="704102"/>
    <lineage>
        <taxon>Eukaryota</taxon>
        <taxon>Metazoa</taxon>
        <taxon>Chordata</taxon>
        <taxon>Craniata</taxon>
        <taxon>Vertebrata</taxon>
        <taxon>Euteleostomi</taxon>
        <taxon>Actinopterygii</taxon>
        <taxon>Neopterygii</taxon>
        <taxon>Teleostei</taxon>
        <taxon>Neoteleostei</taxon>
        <taxon>Acanthomorphata</taxon>
        <taxon>Ovalentaria</taxon>
        <taxon>Atherinomorphae</taxon>
        <taxon>Cyprinodontiformes</taxon>
        <taxon>Nothobranchiidae</taxon>
        <taxon>Nothobranchius</taxon>
    </lineage>
</organism>
<evidence type="ECO:0000313" key="1">
    <source>
        <dbReference type="EMBL" id="SBR87284.1"/>
    </source>
</evidence>
<reference evidence="1" key="2">
    <citation type="submission" date="2016-06" db="EMBL/GenBank/DDBJ databases">
        <title>The genome of a short-lived fish provides insights into sex chromosome evolution and the genetic control of aging.</title>
        <authorList>
            <person name="Reichwald K."/>
            <person name="Felder M."/>
            <person name="Petzold A."/>
            <person name="Koch P."/>
            <person name="Groth M."/>
            <person name="Platzer M."/>
        </authorList>
    </citation>
    <scope>NUCLEOTIDE SEQUENCE</scope>
    <source>
        <tissue evidence="1">Brain</tissue>
    </source>
</reference>
<name>A0A1A8Q251_9TELE</name>
<gene>
    <name evidence="1" type="primary">MRC2</name>
</gene>
<dbReference type="AlphaFoldDB" id="A0A1A8Q251"/>
<sequence length="96" mass="10370">RATESPHGCSGPGTVPRFWINSTVSFGHLGTSSFPRCPTNPNGDYMEKTRTCAPNHIERSTQSREILMADPATCPSCTMASGFMNAQMQGVMMVIS</sequence>
<accession>A0A1A8Q251</accession>
<keyword evidence="1" id="KW-0675">Receptor</keyword>
<dbReference type="EMBL" id="HAEG01010498">
    <property type="protein sequence ID" value="SBR87284.1"/>
    <property type="molecule type" value="Transcribed_RNA"/>
</dbReference>
<feature type="non-terminal residue" evidence="1">
    <location>
        <position position="96"/>
    </location>
</feature>
<feature type="non-terminal residue" evidence="1">
    <location>
        <position position="1"/>
    </location>
</feature>